<dbReference type="VEuPathDB" id="FungiDB:BO83DRAFT_82261"/>
<reference evidence="2" key="1">
    <citation type="submission" date="2016-12" db="EMBL/GenBank/DDBJ databases">
        <title>The genomes of Aspergillus section Nigri reveals drivers in fungal speciation.</title>
        <authorList>
            <consortium name="DOE Joint Genome Institute"/>
            <person name="Vesth T.C."/>
            <person name="Nybo J."/>
            <person name="Theobald S."/>
            <person name="Brandl J."/>
            <person name="Frisvad J.C."/>
            <person name="Nielsen K.F."/>
            <person name="Lyhne E.K."/>
            <person name="Kogle M.E."/>
            <person name="Kuo A."/>
            <person name="Riley R."/>
            <person name="Clum A."/>
            <person name="Nolan M."/>
            <person name="Lipzen A."/>
            <person name="Salamov A."/>
            <person name="Henrissat B."/>
            <person name="Wiebenga A."/>
            <person name="De vries R.P."/>
            <person name="Grigoriev I.V."/>
            <person name="Mortensen U.H."/>
            <person name="Andersen M.R."/>
            <person name="Baker S.E."/>
        </authorList>
    </citation>
    <scope>NUCLEOTIDE SEQUENCE</scope>
    <source>
        <strain evidence="2">CBS 122712</strain>
    </source>
</reference>
<dbReference type="GeneID" id="37059597"/>
<protein>
    <submittedName>
        <fullName evidence="2">Uncharacterized protein</fullName>
    </submittedName>
</protein>
<evidence type="ECO:0000256" key="1">
    <source>
        <dbReference type="SAM" id="Phobius"/>
    </source>
</evidence>
<organism evidence="2 3">
    <name type="scientific">Aspergillus eucalypticola (strain CBS 122712 / IBT 29274)</name>
    <dbReference type="NCBI Taxonomy" id="1448314"/>
    <lineage>
        <taxon>Eukaryota</taxon>
        <taxon>Fungi</taxon>
        <taxon>Dikarya</taxon>
        <taxon>Ascomycota</taxon>
        <taxon>Pezizomycotina</taxon>
        <taxon>Eurotiomycetes</taxon>
        <taxon>Eurotiomycetidae</taxon>
        <taxon>Eurotiales</taxon>
        <taxon>Aspergillaceae</taxon>
        <taxon>Aspergillus</taxon>
        <taxon>Aspergillus subgen. Circumdati</taxon>
    </lineage>
</organism>
<dbReference type="RefSeq" id="XP_025392726.1">
    <property type="nucleotide sequence ID" value="XM_025537635.1"/>
</dbReference>
<name>A0A317WEK6_ASPEC</name>
<keyword evidence="1" id="KW-1133">Transmembrane helix</keyword>
<dbReference type="EMBL" id="MSFU01000002">
    <property type="protein sequence ID" value="PWY84171.1"/>
    <property type="molecule type" value="Genomic_DNA"/>
</dbReference>
<proteinExistence type="predicted"/>
<keyword evidence="1" id="KW-0812">Transmembrane</keyword>
<keyword evidence="3" id="KW-1185">Reference proteome</keyword>
<evidence type="ECO:0000313" key="3">
    <source>
        <dbReference type="Proteomes" id="UP000246171"/>
    </source>
</evidence>
<accession>A0A317WEK6</accession>
<dbReference type="AlphaFoldDB" id="A0A317WEK6"/>
<feature type="transmembrane region" description="Helical" evidence="1">
    <location>
        <begin position="127"/>
        <end position="148"/>
    </location>
</feature>
<feature type="transmembrane region" description="Helical" evidence="1">
    <location>
        <begin position="6"/>
        <end position="28"/>
    </location>
</feature>
<evidence type="ECO:0000313" key="2">
    <source>
        <dbReference type="EMBL" id="PWY84171.1"/>
    </source>
</evidence>
<comment type="caution">
    <text evidence="2">The sequence shown here is derived from an EMBL/GenBank/DDBJ whole genome shotgun (WGS) entry which is preliminary data.</text>
</comment>
<dbReference type="Proteomes" id="UP000246171">
    <property type="component" value="Unassembled WGS sequence"/>
</dbReference>
<gene>
    <name evidence="2" type="ORF">BO83DRAFT_82261</name>
</gene>
<keyword evidence="1" id="KW-0472">Membrane</keyword>
<sequence length="157" mass="18247">MYFYFILLFYFLLFLSGFISILLIYYIICRHSCHSSYFYGLFYMNFNLIPHWVNSEGQHERDDDDDAGTISDGPSAKIIVSRCECFSYIKNHWPYGIARATTARHRVCLFAAPQPSGNKLPCWARRFLSLPPLSIAWGPLSFFLSFFFRCAYPPTGC</sequence>